<comment type="caution">
    <text evidence="1">The sequence shown here is derived from an EMBL/GenBank/DDBJ whole genome shotgun (WGS) entry which is preliminary data.</text>
</comment>
<organism evidence="1 2">
    <name type="scientific">Luteimonas composti</name>
    <dbReference type="NCBI Taxonomy" id="398257"/>
    <lineage>
        <taxon>Bacteria</taxon>
        <taxon>Pseudomonadati</taxon>
        <taxon>Pseudomonadota</taxon>
        <taxon>Gammaproteobacteria</taxon>
        <taxon>Lysobacterales</taxon>
        <taxon>Lysobacteraceae</taxon>
        <taxon>Luteimonas</taxon>
    </lineage>
</organism>
<gene>
    <name evidence="1" type="ORF">QF205_10900</name>
</gene>
<dbReference type="RefSeq" id="WP_280942789.1">
    <property type="nucleotide sequence ID" value="NZ_JARYGX010000021.1"/>
</dbReference>
<protein>
    <recommendedName>
        <fullName evidence="3">Helix-turn-helix domain-containing protein</fullName>
    </recommendedName>
</protein>
<evidence type="ECO:0000313" key="1">
    <source>
        <dbReference type="EMBL" id="MDH7453570.1"/>
    </source>
</evidence>
<keyword evidence="2" id="KW-1185">Reference proteome</keyword>
<evidence type="ECO:0008006" key="3">
    <source>
        <dbReference type="Google" id="ProtNLM"/>
    </source>
</evidence>
<dbReference type="SUPFAM" id="SSF46689">
    <property type="entry name" value="Homeodomain-like"/>
    <property type="match status" value="1"/>
</dbReference>
<proteinExistence type="predicted"/>
<sequence length="106" mass="11964">MAEDVKADELVDQLRDSFNQKLREEIKDLPAHQALQLADALALVQLDLLAGLRVRYRQAVPIDAEGIAESWRRGLSIVEVCQAHKISRATAYRHHPNKKARRAKTG</sequence>
<dbReference type="EMBL" id="JARYGX010000021">
    <property type="protein sequence ID" value="MDH7453570.1"/>
    <property type="molecule type" value="Genomic_DNA"/>
</dbReference>
<evidence type="ECO:0000313" key="2">
    <source>
        <dbReference type="Proteomes" id="UP001160550"/>
    </source>
</evidence>
<reference evidence="1" key="1">
    <citation type="journal article" date="2007" name="Int. J. Syst. Evol. Microbiol.">
        <title>Luteimonas composti sp. nov., a moderately thermophilic bacterium isolated from food waste.</title>
        <authorList>
            <person name="Young C.C."/>
            <person name="Kampfer P."/>
            <person name="Chen W.M."/>
            <person name="Yen W.S."/>
            <person name="Arun A.B."/>
            <person name="Lai W.A."/>
            <person name="Shen F.T."/>
            <person name="Rekha P.D."/>
            <person name="Lin K.Y."/>
            <person name="Chou J.H."/>
        </authorList>
    </citation>
    <scope>NUCLEOTIDE SEQUENCE</scope>
    <source>
        <strain evidence="1">CC-YY355</strain>
    </source>
</reference>
<reference evidence="1" key="2">
    <citation type="submission" date="2023-04" db="EMBL/GenBank/DDBJ databases">
        <authorList>
            <person name="Sun J.-Q."/>
        </authorList>
    </citation>
    <scope>NUCLEOTIDE SEQUENCE</scope>
    <source>
        <strain evidence="1">CC-YY355</strain>
    </source>
</reference>
<name>A0ABT6MSJ1_9GAMM</name>
<dbReference type="InterPro" id="IPR009057">
    <property type="entry name" value="Homeodomain-like_sf"/>
</dbReference>
<accession>A0ABT6MSJ1</accession>
<dbReference type="Proteomes" id="UP001160550">
    <property type="component" value="Unassembled WGS sequence"/>
</dbReference>